<name>A0A1R3KZD0_9ROSI</name>
<feature type="region of interest" description="Disordered" evidence="1">
    <location>
        <begin position="1"/>
        <end position="37"/>
    </location>
</feature>
<comment type="caution">
    <text evidence="2">The sequence shown here is derived from an EMBL/GenBank/DDBJ whole genome shotgun (WGS) entry which is preliminary data.</text>
</comment>
<evidence type="ECO:0000313" key="3">
    <source>
        <dbReference type="Proteomes" id="UP000187203"/>
    </source>
</evidence>
<keyword evidence="3" id="KW-1185">Reference proteome</keyword>
<dbReference type="AlphaFoldDB" id="A0A1R3KZD0"/>
<sequence length="116" mass="12856">MKMRCVCSSRPPTISNPRQFNTESEGTTSNHETGSTEVIGGTYGCRIKIRASHPIHQHRHEDETPTIALPTKVEGLAGTVSLHTQPDHYERVEGGFPCFRVLFSSSSGFIFRVGNR</sequence>
<feature type="compositionally biased region" description="Polar residues" evidence="1">
    <location>
        <begin position="10"/>
        <end position="36"/>
    </location>
</feature>
<proteinExistence type="predicted"/>
<accession>A0A1R3KZD0</accession>
<reference evidence="3" key="1">
    <citation type="submission" date="2013-09" db="EMBL/GenBank/DDBJ databases">
        <title>Corchorus olitorius genome sequencing.</title>
        <authorList>
            <person name="Alam M."/>
            <person name="Haque M.S."/>
            <person name="Islam M.S."/>
            <person name="Emdad E.M."/>
            <person name="Islam M.M."/>
            <person name="Ahmed B."/>
            <person name="Halim A."/>
            <person name="Hossen Q.M.M."/>
            <person name="Hossain M.Z."/>
            <person name="Ahmed R."/>
            <person name="Khan M.M."/>
            <person name="Islam R."/>
            <person name="Rashid M.M."/>
            <person name="Khan S.A."/>
            <person name="Rahman M.S."/>
            <person name="Alam M."/>
            <person name="Yahiya A.S."/>
            <person name="Khan M.S."/>
            <person name="Azam M.S."/>
            <person name="Haque T."/>
            <person name="Lashkar M.Z.H."/>
            <person name="Akhand A.I."/>
            <person name="Morshed G."/>
            <person name="Roy S."/>
            <person name="Uddin K.S."/>
            <person name="Rabeya T."/>
            <person name="Hossain A.S."/>
            <person name="Chowdhury A."/>
            <person name="Snigdha A.R."/>
            <person name="Mortoza M.S."/>
            <person name="Matin S.A."/>
            <person name="Hoque S.M.E."/>
            <person name="Islam M.K."/>
            <person name="Roy D.K."/>
            <person name="Haider R."/>
            <person name="Moosa M.M."/>
            <person name="Elias S.M."/>
            <person name="Hasan A.M."/>
            <person name="Jahan S."/>
            <person name="Shafiuddin M."/>
            <person name="Mahmood N."/>
            <person name="Shommy N.S."/>
        </authorList>
    </citation>
    <scope>NUCLEOTIDE SEQUENCE [LARGE SCALE GENOMIC DNA]</scope>
    <source>
        <strain evidence="3">cv. O-4</strain>
    </source>
</reference>
<evidence type="ECO:0000313" key="2">
    <source>
        <dbReference type="EMBL" id="OMP12451.1"/>
    </source>
</evidence>
<dbReference type="EMBL" id="AWUE01009308">
    <property type="protein sequence ID" value="OMP12451.1"/>
    <property type="molecule type" value="Genomic_DNA"/>
</dbReference>
<gene>
    <name evidence="2" type="ORF">COLO4_03187</name>
</gene>
<evidence type="ECO:0000256" key="1">
    <source>
        <dbReference type="SAM" id="MobiDB-lite"/>
    </source>
</evidence>
<organism evidence="2 3">
    <name type="scientific">Corchorus olitorius</name>
    <dbReference type="NCBI Taxonomy" id="93759"/>
    <lineage>
        <taxon>Eukaryota</taxon>
        <taxon>Viridiplantae</taxon>
        <taxon>Streptophyta</taxon>
        <taxon>Embryophyta</taxon>
        <taxon>Tracheophyta</taxon>
        <taxon>Spermatophyta</taxon>
        <taxon>Magnoliopsida</taxon>
        <taxon>eudicotyledons</taxon>
        <taxon>Gunneridae</taxon>
        <taxon>Pentapetalae</taxon>
        <taxon>rosids</taxon>
        <taxon>malvids</taxon>
        <taxon>Malvales</taxon>
        <taxon>Malvaceae</taxon>
        <taxon>Grewioideae</taxon>
        <taxon>Apeibeae</taxon>
        <taxon>Corchorus</taxon>
    </lineage>
</organism>
<protein>
    <submittedName>
        <fullName evidence="2">Uncharacterized protein</fullName>
    </submittedName>
</protein>
<dbReference type="Proteomes" id="UP000187203">
    <property type="component" value="Unassembled WGS sequence"/>
</dbReference>